<evidence type="ECO:0000256" key="3">
    <source>
        <dbReference type="ARBA" id="ARBA00022723"/>
    </source>
</evidence>
<organism evidence="9 10">
    <name type="scientific">candidate division TA06 bacterium</name>
    <dbReference type="NCBI Taxonomy" id="2250710"/>
    <lineage>
        <taxon>Bacteria</taxon>
        <taxon>Bacteria division TA06</taxon>
    </lineage>
</organism>
<dbReference type="CDD" id="cd03089">
    <property type="entry name" value="PMM_PGM"/>
    <property type="match status" value="1"/>
</dbReference>
<dbReference type="InterPro" id="IPR005843">
    <property type="entry name" value="A-D-PHexomutase_C"/>
</dbReference>
<evidence type="ECO:0000256" key="1">
    <source>
        <dbReference type="ARBA" id="ARBA00001946"/>
    </source>
</evidence>
<protein>
    <submittedName>
        <fullName evidence="9">Phosphomannomutase</fullName>
    </submittedName>
</protein>
<evidence type="ECO:0000256" key="4">
    <source>
        <dbReference type="ARBA" id="ARBA00022842"/>
    </source>
</evidence>
<keyword evidence="3" id="KW-0479">Metal-binding</keyword>
<dbReference type="InterPro" id="IPR036900">
    <property type="entry name" value="A-D-PHexomutase_C_sf"/>
</dbReference>
<dbReference type="Gene3D" id="3.40.120.10">
    <property type="entry name" value="Alpha-D-Glucose-1,6-Bisphosphate, subunit A, domain 3"/>
    <property type="match status" value="2"/>
</dbReference>
<proteinExistence type="predicted"/>
<evidence type="ECO:0000259" key="7">
    <source>
        <dbReference type="Pfam" id="PF02879"/>
    </source>
</evidence>
<name>A0A660SDD3_UNCT6</name>
<dbReference type="Pfam" id="PF02880">
    <property type="entry name" value="PGM_PMM_III"/>
    <property type="match status" value="1"/>
</dbReference>
<keyword evidence="4" id="KW-0460">Magnesium</keyword>
<dbReference type="GO" id="GO:0005975">
    <property type="term" value="P:carbohydrate metabolic process"/>
    <property type="evidence" value="ECO:0007669"/>
    <property type="project" value="InterPro"/>
</dbReference>
<dbReference type="InterPro" id="IPR016055">
    <property type="entry name" value="A-D-PHexomutase_a/b/a-I/II/III"/>
</dbReference>
<evidence type="ECO:0000313" key="10">
    <source>
        <dbReference type="Proteomes" id="UP000271125"/>
    </source>
</evidence>
<dbReference type="Proteomes" id="UP000271125">
    <property type="component" value="Unassembled WGS sequence"/>
</dbReference>
<gene>
    <name evidence="9" type="ORF">DRP43_06150</name>
</gene>
<feature type="domain" description="Alpha-D-phosphohexomutase alpha/beta/alpha" evidence="8">
    <location>
        <begin position="90"/>
        <end position="201"/>
    </location>
</feature>
<dbReference type="Gene3D" id="3.30.310.50">
    <property type="entry name" value="Alpha-D-phosphohexomutase, C-terminal domain"/>
    <property type="match status" value="1"/>
</dbReference>
<evidence type="ECO:0000313" key="9">
    <source>
        <dbReference type="EMBL" id="RKX68011.1"/>
    </source>
</evidence>
<dbReference type="InterPro" id="IPR005841">
    <property type="entry name" value="Alpha-D-phosphohexomutase_SF"/>
</dbReference>
<dbReference type="Pfam" id="PF00408">
    <property type="entry name" value="PGM_PMM_IV"/>
    <property type="match status" value="1"/>
</dbReference>
<evidence type="ECO:0000259" key="8">
    <source>
        <dbReference type="Pfam" id="PF02880"/>
    </source>
</evidence>
<dbReference type="PANTHER" id="PTHR43771:SF2">
    <property type="entry name" value="PHOSPHOMANNOMUTASE_PHOSPHOGLUCOMUTASE"/>
    <property type="match status" value="1"/>
</dbReference>
<comment type="caution">
    <text evidence="9">The sequence shown here is derived from an EMBL/GenBank/DDBJ whole genome shotgun (WGS) entry which is preliminary data.</text>
</comment>
<dbReference type="AlphaFoldDB" id="A0A660SDD3"/>
<feature type="domain" description="Alpha-D-phosphohexomutase alpha/beta/alpha" evidence="7">
    <location>
        <begin position="1"/>
        <end position="86"/>
    </location>
</feature>
<dbReference type="GO" id="GO:0016868">
    <property type="term" value="F:intramolecular phosphotransferase activity"/>
    <property type="evidence" value="ECO:0007669"/>
    <property type="project" value="InterPro"/>
</dbReference>
<dbReference type="InterPro" id="IPR005845">
    <property type="entry name" value="A-D-PHexomutase_a/b/a-II"/>
</dbReference>
<evidence type="ECO:0000259" key="6">
    <source>
        <dbReference type="Pfam" id="PF00408"/>
    </source>
</evidence>
<dbReference type="Pfam" id="PF02879">
    <property type="entry name" value="PGM_PMM_II"/>
    <property type="match status" value="1"/>
</dbReference>
<sequence>KRKLKVVVDSGNATAGPVAPQIFKKLGCNVISLYDDMDGNFPNHHPDPTIPEYLEDLISTLKKENADIGIAFDGDADRIGVVDENGNIIWGDQLLMIFARDVLETNPGSIIISEVKSSKNLYDDIRKHNGIPIMWKTGHSLIKQKMKEEGALLGGEMSGHMFFADRYFGFDDAIYAAGRLLEILSKSDSKLSELLADVPKTFNTPEIRVDCPDEIKFDVVEQVKNYFSKKNYDINDIDGMRITFDDGWALVRASNTQPALVLRFESTSQERLNEIQKMITEKVQEFIK</sequence>
<keyword evidence="2" id="KW-0597">Phosphoprotein</keyword>
<dbReference type="GO" id="GO:0046872">
    <property type="term" value="F:metal ion binding"/>
    <property type="evidence" value="ECO:0007669"/>
    <property type="project" value="UniProtKB-KW"/>
</dbReference>
<keyword evidence="5" id="KW-0413">Isomerase</keyword>
<evidence type="ECO:0000256" key="2">
    <source>
        <dbReference type="ARBA" id="ARBA00022553"/>
    </source>
</evidence>
<feature type="domain" description="Alpha-D-phosphohexomutase C-terminal" evidence="6">
    <location>
        <begin position="206"/>
        <end position="281"/>
    </location>
</feature>
<reference evidence="9 10" key="1">
    <citation type="submission" date="2018-06" db="EMBL/GenBank/DDBJ databases">
        <title>Extensive metabolic versatility and redundancy in microbially diverse, dynamic hydrothermal sediments.</title>
        <authorList>
            <person name="Dombrowski N."/>
            <person name="Teske A."/>
            <person name="Baker B.J."/>
        </authorList>
    </citation>
    <scope>NUCLEOTIDE SEQUENCE [LARGE SCALE GENOMIC DNA]</scope>
    <source>
        <strain evidence="9">B10_G13</strain>
    </source>
</reference>
<dbReference type="PANTHER" id="PTHR43771">
    <property type="entry name" value="PHOSPHOMANNOMUTASE"/>
    <property type="match status" value="1"/>
</dbReference>
<dbReference type="SUPFAM" id="SSF55957">
    <property type="entry name" value="Phosphoglucomutase, C-terminal domain"/>
    <property type="match status" value="1"/>
</dbReference>
<accession>A0A660SDD3</accession>
<dbReference type="PRINTS" id="PR00509">
    <property type="entry name" value="PGMPMM"/>
</dbReference>
<dbReference type="EMBL" id="QNBD01000314">
    <property type="protein sequence ID" value="RKX68011.1"/>
    <property type="molecule type" value="Genomic_DNA"/>
</dbReference>
<dbReference type="InterPro" id="IPR005846">
    <property type="entry name" value="A-D-PHexomutase_a/b/a-III"/>
</dbReference>
<dbReference type="SUPFAM" id="SSF53738">
    <property type="entry name" value="Phosphoglucomutase, first 3 domains"/>
    <property type="match status" value="2"/>
</dbReference>
<comment type="cofactor">
    <cofactor evidence="1">
        <name>Mg(2+)</name>
        <dbReference type="ChEBI" id="CHEBI:18420"/>
    </cofactor>
</comment>
<feature type="non-terminal residue" evidence="9">
    <location>
        <position position="1"/>
    </location>
</feature>
<evidence type="ECO:0000256" key="5">
    <source>
        <dbReference type="ARBA" id="ARBA00023235"/>
    </source>
</evidence>